<feature type="transmembrane region" description="Helical" evidence="5">
    <location>
        <begin position="60"/>
        <end position="81"/>
    </location>
</feature>
<dbReference type="AlphaFoldDB" id="A0A7W0HPV6"/>
<evidence type="ECO:0000313" key="8">
    <source>
        <dbReference type="Proteomes" id="UP000530928"/>
    </source>
</evidence>
<organism evidence="7 8">
    <name type="scientific">Nonomuraea soli</name>
    <dbReference type="NCBI Taxonomy" id="1032476"/>
    <lineage>
        <taxon>Bacteria</taxon>
        <taxon>Bacillati</taxon>
        <taxon>Actinomycetota</taxon>
        <taxon>Actinomycetes</taxon>
        <taxon>Streptosporangiales</taxon>
        <taxon>Streptosporangiaceae</taxon>
        <taxon>Nonomuraea</taxon>
    </lineage>
</organism>
<evidence type="ECO:0000313" key="7">
    <source>
        <dbReference type="EMBL" id="MBA2891265.1"/>
    </source>
</evidence>
<dbReference type="RefSeq" id="WP_181610085.1">
    <property type="nucleotide sequence ID" value="NZ_BAABAM010000002.1"/>
</dbReference>
<feature type="transmembrane region" description="Helical" evidence="5">
    <location>
        <begin position="115"/>
        <end position="136"/>
    </location>
</feature>
<protein>
    <submittedName>
        <fullName evidence="7">Benzoate transport</fullName>
    </submittedName>
</protein>
<keyword evidence="2 5" id="KW-0812">Transmembrane</keyword>
<keyword evidence="8" id="KW-1185">Reference proteome</keyword>
<evidence type="ECO:0000256" key="1">
    <source>
        <dbReference type="ARBA" id="ARBA00004651"/>
    </source>
</evidence>
<proteinExistence type="predicted"/>
<accession>A0A7W0HPV6</accession>
<feature type="transmembrane region" description="Helical" evidence="5">
    <location>
        <begin position="298"/>
        <end position="315"/>
    </location>
</feature>
<dbReference type="PANTHER" id="PTHR23508">
    <property type="entry name" value="CARBOXYLIC ACID TRANSPORTER PROTEIN HOMOLOG"/>
    <property type="match status" value="1"/>
</dbReference>
<dbReference type="PANTHER" id="PTHR23508:SF10">
    <property type="entry name" value="CARBOXYLIC ACID TRANSPORTER PROTEIN HOMOLOG"/>
    <property type="match status" value="1"/>
</dbReference>
<feature type="transmembrane region" description="Helical" evidence="5">
    <location>
        <begin position="174"/>
        <end position="193"/>
    </location>
</feature>
<feature type="transmembrane region" description="Helical" evidence="5">
    <location>
        <begin position="268"/>
        <end position="286"/>
    </location>
</feature>
<keyword evidence="4 5" id="KW-0472">Membrane</keyword>
<feature type="transmembrane region" description="Helical" evidence="5">
    <location>
        <begin position="229"/>
        <end position="248"/>
    </location>
</feature>
<feature type="domain" description="Major facilitator superfamily (MFS) profile" evidence="6">
    <location>
        <begin position="24"/>
        <end position="409"/>
    </location>
</feature>
<dbReference type="GO" id="GO:0046943">
    <property type="term" value="F:carboxylic acid transmembrane transporter activity"/>
    <property type="evidence" value="ECO:0007669"/>
    <property type="project" value="TreeGrafter"/>
</dbReference>
<feature type="transmembrane region" description="Helical" evidence="5">
    <location>
        <begin position="354"/>
        <end position="377"/>
    </location>
</feature>
<dbReference type="InterPro" id="IPR020846">
    <property type="entry name" value="MFS_dom"/>
</dbReference>
<evidence type="ECO:0000256" key="2">
    <source>
        <dbReference type="ARBA" id="ARBA00022692"/>
    </source>
</evidence>
<feature type="transmembrane region" description="Helical" evidence="5">
    <location>
        <begin position="32"/>
        <end position="54"/>
    </location>
</feature>
<gene>
    <name evidence="7" type="ORF">HNR30_002606</name>
</gene>
<dbReference type="SUPFAM" id="SSF103473">
    <property type="entry name" value="MFS general substrate transporter"/>
    <property type="match status" value="1"/>
</dbReference>
<sequence length="414" mass="43496">MSDTPVLSSAPTPKNTSDGYAKRAIFASASGYAMDGFDLLILSFGMLAIAQSFGVSKAEAGALTSVTLWGAVVGGVLFGVLADRFGRAKMLAWSIILFAVFTGLCALSPNLESLAVLRFIAGMGLGGEFGIGMTLAAEAWPAAKRARATALVGIGWQVGVLAAAFISPWAISQFGWRGLFAIGAVPAVIAFVVRKRIGEPEIFQRASTEPKPSFGTQLKMLFADRPTTMATIGILVLCSVQNFGYYGVMTWLPTYLSDSLGLGLTKSSLWTAVTVVGMMAGIFLFGQFADKFGRRPTFWAYQAGAVVSLLVYSQLSNEVALLFGGAVMGFFVNGMLGGLGALMAESYRTQIRSLAQNVLFNLGRGVGAFAPVVVALVATEHGFAIAIGALAALYVLEMVAMLLIPERKGVALAD</sequence>
<evidence type="ECO:0000256" key="3">
    <source>
        <dbReference type="ARBA" id="ARBA00022989"/>
    </source>
</evidence>
<evidence type="ECO:0000256" key="4">
    <source>
        <dbReference type="ARBA" id="ARBA00023136"/>
    </source>
</evidence>
<dbReference type="Gene3D" id="1.20.1250.20">
    <property type="entry name" value="MFS general substrate transporter like domains"/>
    <property type="match status" value="2"/>
</dbReference>
<comment type="subcellular location">
    <subcellularLocation>
        <location evidence="1">Cell membrane</location>
        <topology evidence="1">Multi-pass membrane protein</topology>
    </subcellularLocation>
</comment>
<reference evidence="7 8" key="1">
    <citation type="submission" date="2020-07" db="EMBL/GenBank/DDBJ databases">
        <title>Genomic Encyclopedia of Type Strains, Phase IV (KMG-IV): sequencing the most valuable type-strain genomes for metagenomic binning, comparative biology and taxonomic classification.</title>
        <authorList>
            <person name="Goeker M."/>
        </authorList>
    </citation>
    <scope>NUCLEOTIDE SEQUENCE [LARGE SCALE GENOMIC DNA]</scope>
    <source>
        <strain evidence="7 8">DSM 45533</strain>
    </source>
</reference>
<dbReference type="PROSITE" id="PS50850">
    <property type="entry name" value="MFS"/>
    <property type="match status" value="1"/>
</dbReference>
<dbReference type="GO" id="GO:0005886">
    <property type="term" value="C:plasma membrane"/>
    <property type="evidence" value="ECO:0007669"/>
    <property type="project" value="UniProtKB-SubCell"/>
</dbReference>
<dbReference type="InterPro" id="IPR005829">
    <property type="entry name" value="Sugar_transporter_CS"/>
</dbReference>
<dbReference type="InterPro" id="IPR011701">
    <property type="entry name" value="MFS"/>
</dbReference>
<comment type="caution">
    <text evidence="7">The sequence shown here is derived from an EMBL/GenBank/DDBJ whole genome shotgun (WGS) entry which is preliminary data.</text>
</comment>
<dbReference type="Proteomes" id="UP000530928">
    <property type="component" value="Unassembled WGS sequence"/>
</dbReference>
<evidence type="ECO:0000259" key="6">
    <source>
        <dbReference type="PROSITE" id="PS50850"/>
    </source>
</evidence>
<feature type="transmembrane region" description="Helical" evidence="5">
    <location>
        <begin position="383"/>
        <end position="404"/>
    </location>
</feature>
<name>A0A7W0HPV6_9ACTN</name>
<feature type="transmembrane region" description="Helical" evidence="5">
    <location>
        <begin position="148"/>
        <end position="168"/>
    </location>
</feature>
<dbReference type="Pfam" id="PF07690">
    <property type="entry name" value="MFS_1"/>
    <property type="match status" value="1"/>
</dbReference>
<dbReference type="EMBL" id="JACDUR010000003">
    <property type="protein sequence ID" value="MBA2891265.1"/>
    <property type="molecule type" value="Genomic_DNA"/>
</dbReference>
<dbReference type="PROSITE" id="PS00217">
    <property type="entry name" value="SUGAR_TRANSPORT_2"/>
    <property type="match status" value="1"/>
</dbReference>
<evidence type="ECO:0000256" key="5">
    <source>
        <dbReference type="SAM" id="Phobius"/>
    </source>
</evidence>
<feature type="transmembrane region" description="Helical" evidence="5">
    <location>
        <begin position="90"/>
        <end position="109"/>
    </location>
</feature>
<feature type="transmembrane region" description="Helical" evidence="5">
    <location>
        <begin position="321"/>
        <end position="342"/>
    </location>
</feature>
<dbReference type="InterPro" id="IPR036259">
    <property type="entry name" value="MFS_trans_sf"/>
</dbReference>
<keyword evidence="3 5" id="KW-1133">Transmembrane helix</keyword>